<keyword evidence="10" id="KW-1185">Reference proteome</keyword>
<evidence type="ECO:0000256" key="7">
    <source>
        <dbReference type="RuleBase" id="RU363032"/>
    </source>
</evidence>
<dbReference type="CDD" id="cd06261">
    <property type="entry name" value="TM_PBP2"/>
    <property type="match status" value="1"/>
</dbReference>
<evidence type="ECO:0000256" key="6">
    <source>
        <dbReference type="ARBA" id="ARBA00023136"/>
    </source>
</evidence>
<keyword evidence="4 7" id="KW-0812">Transmembrane</keyword>
<evidence type="ECO:0000256" key="4">
    <source>
        <dbReference type="ARBA" id="ARBA00022692"/>
    </source>
</evidence>
<evidence type="ECO:0000256" key="5">
    <source>
        <dbReference type="ARBA" id="ARBA00022989"/>
    </source>
</evidence>
<dbReference type="RefSeq" id="WP_183189436.1">
    <property type="nucleotide sequence ID" value="NZ_JACICD010000003.1"/>
</dbReference>
<dbReference type="Proteomes" id="UP000533469">
    <property type="component" value="Unassembled WGS sequence"/>
</dbReference>
<reference evidence="9 10" key="1">
    <citation type="submission" date="2020-08" db="EMBL/GenBank/DDBJ databases">
        <title>Genomic Encyclopedia of Type Strains, Phase IV (KMG-IV): sequencing the most valuable type-strain genomes for metagenomic binning, comparative biology and taxonomic classification.</title>
        <authorList>
            <person name="Goeker M."/>
        </authorList>
    </citation>
    <scope>NUCLEOTIDE SEQUENCE [LARGE SCALE GENOMIC DNA]</scope>
    <source>
        <strain evidence="9 10">DSM 5895</strain>
    </source>
</reference>
<dbReference type="GO" id="GO:0055085">
    <property type="term" value="P:transmembrane transport"/>
    <property type="evidence" value="ECO:0007669"/>
    <property type="project" value="InterPro"/>
</dbReference>
<keyword evidence="5 7" id="KW-1133">Transmembrane helix</keyword>
<gene>
    <name evidence="9" type="ORF">FHS55_001860</name>
</gene>
<dbReference type="InterPro" id="IPR035906">
    <property type="entry name" value="MetI-like_sf"/>
</dbReference>
<accession>A0A839Z7X6</accession>
<feature type="transmembrane region" description="Helical" evidence="7">
    <location>
        <begin position="106"/>
        <end position="129"/>
    </location>
</feature>
<comment type="similarity">
    <text evidence="7">Belongs to the binding-protein-dependent transport system permease family.</text>
</comment>
<comment type="caution">
    <text evidence="9">The sequence shown here is derived from an EMBL/GenBank/DDBJ whole genome shotgun (WGS) entry which is preliminary data.</text>
</comment>
<dbReference type="InterPro" id="IPR000515">
    <property type="entry name" value="MetI-like"/>
</dbReference>
<dbReference type="PANTHER" id="PTHR43163">
    <property type="entry name" value="DIPEPTIDE TRANSPORT SYSTEM PERMEASE PROTEIN DPPB-RELATED"/>
    <property type="match status" value="1"/>
</dbReference>
<evidence type="ECO:0000313" key="9">
    <source>
        <dbReference type="EMBL" id="MBB3771261.1"/>
    </source>
</evidence>
<dbReference type="GO" id="GO:0005886">
    <property type="term" value="C:plasma membrane"/>
    <property type="evidence" value="ECO:0007669"/>
    <property type="project" value="UniProtKB-SubCell"/>
</dbReference>
<keyword evidence="3" id="KW-1003">Cell membrane</keyword>
<comment type="subcellular location">
    <subcellularLocation>
        <location evidence="1 7">Cell membrane</location>
        <topology evidence="1 7">Multi-pass membrane protein</topology>
    </subcellularLocation>
</comment>
<protein>
    <submittedName>
        <fullName evidence="9">Peptide/nickel transport system permease protein</fullName>
    </submittedName>
</protein>
<keyword evidence="2 7" id="KW-0813">Transport</keyword>
<evidence type="ECO:0000256" key="2">
    <source>
        <dbReference type="ARBA" id="ARBA00022448"/>
    </source>
</evidence>
<dbReference type="Pfam" id="PF00528">
    <property type="entry name" value="BPD_transp_1"/>
    <property type="match status" value="1"/>
</dbReference>
<feature type="transmembrane region" description="Helical" evidence="7">
    <location>
        <begin position="12"/>
        <end position="33"/>
    </location>
</feature>
<keyword evidence="6 7" id="KW-0472">Membrane</keyword>
<sequence>MTNLLHRLAPLAFTLARMLVQAAGIVVIVFLLARLVPGDAVDVKGLEGDLTAAQQVELRHQLGLDRPVVEQLAGWSWRLLNGDFGASIRFGRPVSAMLATALPTTLLFTALSFTFALLLALGVAVSAVTTGHRGLRGLVDVLNVWSIALPTFCVGVVGILVFSIWLGWLPVLGSMVLPVIIIGIDSAGLIVKPLHEELREAATSAHVRTARAKGLAPSRIALRHLLPTAVPVMLALSGLVLTSLVAGTLTMEVLFGLPGVGSLLLNAIHGRDYPVIQAAILVIAIALVIINAATDLLHRLIDPRMTS</sequence>
<dbReference type="AlphaFoldDB" id="A0A839Z7X6"/>
<name>A0A839Z7X6_9HYPH</name>
<evidence type="ECO:0000256" key="1">
    <source>
        <dbReference type="ARBA" id="ARBA00004651"/>
    </source>
</evidence>
<feature type="transmembrane region" description="Helical" evidence="7">
    <location>
        <begin position="171"/>
        <end position="191"/>
    </location>
</feature>
<feature type="transmembrane region" description="Helical" evidence="7">
    <location>
        <begin position="141"/>
        <end position="165"/>
    </location>
</feature>
<proteinExistence type="inferred from homology"/>
<organism evidence="9 10">
    <name type="scientific">Ancylobacter tetraedralis</name>
    <dbReference type="NCBI Taxonomy" id="217068"/>
    <lineage>
        <taxon>Bacteria</taxon>
        <taxon>Pseudomonadati</taxon>
        <taxon>Pseudomonadota</taxon>
        <taxon>Alphaproteobacteria</taxon>
        <taxon>Hyphomicrobiales</taxon>
        <taxon>Xanthobacteraceae</taxon>
        <taxon>Ancylobacter</taxon>
    </lineage>
</organism>
<dbReference type="PROSITE" id="PS50928">
    <property type="entry name" value="ABC_TM1"/>
    <property type="match status" value="1"/>
</dbReference>
<feature type="transmembrane region" description="Helical" evidence="7">
    <location>
        <begin position="229"/>
        <end position="255"/>
    </location>
</feature>
<dbReference type="PANTHER" id="PTHR43163:SF6">
    <property type="entry name" value="DIPEPTIDE TRANSPORT SYSTEM PERMEASE PROTEIN DPPB-RELATED"/>
    <property type="match status" value="1"/>
</dbReference>
<dbReference type="Gene3D" id="1.10.3720.10">
    <property type="entry name" value="MetI-like"/>
    <property type="match status" value="1"/>
</dbReference>
<feature type="domain" description="ABC transmembrane type-1" evidence="8">
    <location>
        <begin position="102"/>
        <end position="294"/>
    </location>
</feature>
<dbReference type="EMBL" id="JACICD010000003">
    <property type="protein sequence ID" value="MBB3771261.1"/>
    <property type="molecule type" value="Genomic_DNA"/>
</dbReference>
<evidence type="ECO:0000256" key="3">
    <source>
        <dbReference type="ARBA" id="ARBA00022475"/>
    </source>
</evidence>
<evidence type="ECO:0000313" key="10">
    <source>
        <dbReference type="Proteomes" id="UP000533469"/>
    </source>
</evidence>
<dbReference type="SUPFAM" id="SSF161098">
    <property type="entry name" value="MetI-like"/>
    <property type="match status" value="1"/>
</dbReference>
<feature type="transmembrane region" description="Helical" evidence="7">
    <location>
        <begin position="275"/>
        <end position="297"/>
    </location>
</feature>
<evidence type="ECO:0000259" key="8">
    <source>
        <dbReference type="PROSITE" id="PS50928"/>
    </source>
</evidence>